<comment type="caution">
    <text evidence="1">The sequence shown here is derived from an EMBL/GenBank/DDBJ whole genome shotgun (WGS) entry which is preliminary data.</text>
</comment>
<evidence type="ECO:0000313" key="1">
    <source>
        <dbReference type="EMBL" id="MCI23268.1"/>
    </source>
</evidence>
<feature type="non-terminal residue" evidence="1">
    <location>
        <position position="1"/>
    </location>
</feature>
<reference evidence="1 2" key="1">
    <citation type="journal article" date="2018" name="Front. Plant Sci.">
        <title>Red Clover (Trifolium pratense) and Zigzag Clover (T. medium) - A Picture of Genomic Similarities and Differences.</title>
        <authorList>
            <person name="Dluhosova J."/>
            <person name="Istvanek J."/>
            <person name="Nedelnik J."/>
            <person name="Repkova J."/>
        </authorList>
    </citation>
    <scope>NUCLEOTIDE SEQUENCE [LARGE SCALE GENOMIC DNA]</scope>
    <source>
        <strain evidence="2">cv. 10/8</strain>
        <tissue evidence="1">Leaf</tissue>
    </source>
</reference>
<organism evidence="1 2">
    <name type="scientific">Trifolium medium</name>
    <dbReference type="NCBI Taxonomy" id="97028"/>
    <lineage>
        <taxon>Eukaryota</taxon>
        <taxon>Viridiplantae</taxon>
        <taxon>Streptophyta</taxon>
        <taxon>Embryophyta</taxon>
        <taxon>Tracheophyta</taxon>
        <taxon>Spermatophyta</taxon>
        <taxon>Magnoliopsida</taxon>
        <taxon>eudicotyledons</taxon>
        <taxon>Gunneridae</taxon>
        <taxon>Pentapetalae</taxon>
        <taxon>rosids</taxon>
        <taxon>fabids</taxon>
        <taxon>Fabales</taxon>
        <taxon>Fabaceae</taxon>
        <taxon>Papilionoideae</taxon>
        <taxon>50 kb inversion clade</taxon>
        <taxon>NPAAA clade</taxon>
        <taxon>Hologalegina</taxon>
        <taxon>IRL clade</taxon>
        <taxon>Trifolieae</taxon>
        <taxon>Trifolium</taxon>
    </lineage>
</organism>
<sequence length="74" mass="7750">TSFKLSLGLTLTGGGGSGACHRRHRSFPSLNLSFSLSGSLSRTPSVAISLFLAGVCPARWLPPSNIEINARIPL</sequence>
<keyword evidence="2" id="KW-1185">Reference proteome</keyword>
<dbReference type="Proteomes" id="UP000265520">
    <property type="component" value="Unassembled WGS sequence"/>
</dbReference>
<protein>
    <submittedName>
        <fullName evidence="1">Uncharacterized protein</fullName>
    </submittedName>
</protein>
<dbReference type="AlphaFoldDB" id="A0A392QGF7"/>
<name>A0A392QGF7_9FABA</name>
<dbReference type="EMBL" id="LXQA010135058">
    <property type="protein sequence ID" value="MCI23268.1"/>
    <property type="molecule type" value="Genomic_DNA"/>
</dbReference>
<evidence type="ECO:0000313" key="2">
    <source>
        <dbReference type="Proteomes" id="UP000265520"/>
    </source>
</evidence>
<proteinExistence type="predicted"/>
<accession>A0A392QGF7</accession>